<evidence type="ECO:0000256" key="4">
    <source>
        <dbReference type="ARBA" id="ARBA00013673"/>
    </source>
</evidence>
<dbReference type="EMBL" id="JAATJL010000001">
    <property type="protein sequence ID" value="NJC22417.1"/>
    <property type="molecule type" value="Genomic_DNA"/>
</dbReference>
<evidence type="ECO:0000256" key="8">
    <source>
        <dbReference type="ARBA" id="ARBA00022679"/>
    </source>
</evidence>
<name>A0A846RQH6_9MICC</name>
<evidence type="ECO:0000256" key="10">
    <source>
        <dbReference type="ARBA" id="ARBA00025699"/>
    </source>
</evidence>
<dbReference type="Pfam" id="PF04452">
    <property type="entry name" value="Methyltrans_RNA"/>
    <property type="match status" value="1"/>
</dbReference>
<keyword evidence="7 12" id="KW-0489">Methyltransferase</keyword>
<keyword evidence="16" id="KW-1185">Reference proteome</keyword>
<dbReference type="GO" id="GO:0005737">
    <property type="term" value="C:cytoplasm"/>
    <property type="evidence" value="ECO:0007669"/>
    <property type="project" value="UniProtKB-SubCell"/>
</dbReference>
<gene>
    <name evidence="15" type="ORF">BJ994_001493</name>
</gene>
<evidence type="ECO:0000256" key="6">
    <source>
        <dbReference type="ARBA" id="ARBA00022552"/>
    </source>
</evidence>
<reference evidence="15 16" key="1">
    <citation type="submission" date="2020-03" db="EMBL/GenBank/DDBJ databases">
        <title>Sequencing the genomes of 1000 actinobacteria strains.</title>
        <authorList>
            <person name="Klenk H.-P."/>
        </authorList>
    </citation>
    <scope>NUCLEOTIDE SEQUENCE [LARGE SCALE GENOMIC DNA]</scope>
    <source>
        <strain evidence="15 16">DSM 16403</strain>
    </source>
</reference>
<comment type="function">
    <text evidence="10 12">Specifically methylates the N3 position of the uracil ring of uridine 1498 (m3U1498) in 16S rRNA. Acts on the fully assembled 30S ribosomal subunit.</text>
</comment>
<comment type="catalytic activity">
    <reaction evidence="11 12">
        <text>uridine(1498) in 16S rRNA + S-adenosyl-L-methionine = N(3)-methyluridine(1498) in 16S rRNA + S-adenosyl-L-homocysteine + H(+)</text>
        <dbReference type="Rhea" id="RHEA:42920"/>
        <dbReference type="Rhea" id="RHEA-COMP:10283"/>
        <dbReference type="Rhea" id="RHEA-COMP:10284"/>
        <dbReference type="ChEBI" id="CHEBI:15378"/>
        <dbReference type="ChEBI" id="CHEBI:57856"/>
        <dbReference type="ChEBI" id="CHEBI:59789"/>
        <dbReference type="ChEBI" id="CHEBI:65315"/>
        <dbReference type="ChEBI" id="CHEBI:74502"/>
        <dbReference type="EC" id="2.1.1.193"/>
    </reaction>
</comment>
<evidence type="ECO:0000256" key="1">
    <source>
        <dbReference type="ARBA" id="ARBA00004496"/>
    </source>
</evidence>
<dbReference type="GO" id="GO:0070475">
    <property type="term" value="P:rRNA base methylation"/>
    <property type="evidence" value="ECO:0007669"/>
    <property type="project" value="TreeGrafter"/>
</dbReference>
<dbReference type="Gene3D" id="3.40.1280.10">
    <property type="match status" value="1"/>
</dbReference>
<dbReference type="PANTHER" id="PTHR30027:SF3">
    <property type="entry name" value="16S RRNA (URACIL(1498)-N(3))-METHYLTRANSFERASE"/>
    <property type="match status" value="1"/>
</dbReference>
<evidence type="ECO:0000256" key="5">
    <source>
        <dbReference type="ARBA" id="ARBA00022490"/>
    </source>
</evidence>
<evidence type="ECO:0000256" key="12">
    <source>
        <dbReference type="PIRNR" id="PIRNR015601"/>
    </source>
</evidence>
<dbReference type="SUPFAM" id="SSF88697">
    <property type="entry name" value="PUA domain-like"/>
    <property type="match status" value="1"/>
</dbReference>
<evidence type="ECO:0000256" key="2">
    <source>
        <dbReference type="ARBA" id="ARBA00005528"/>
    </source>
</evidence>
<comment type="caution">
    <text evidence="15">The sequence shown here is derived from an EMBL/GenBank/DDBJ whole genome shotgun (WGS) entry which is preliminary data.</text>
</comment>
<dbReference type="InterPro" id="IPR046887">
    <property type="entry name" value="RsmE_PUA-like"/>
</dbReference>
<keyword evidence="9 12" id="KW-0949">S-adenosyl-L-methionine</keyword>
<dbReference type="InterPro" id="IPR029028">
    <property type="entry name" value="Alpha/beta_knot_MTases"/>
</dbReference>
<dbReference type="InterPro" id="IPR029026">
    <property type="entry name" value="tRNA_m1G_MTases_N"/>
</dbReference>
<evidence type="ECO:0000256" key="7">
    <source>
        <dbReference type="ARBA" id="ARBA00022603"/>
    </source>
</evidence>
<dbReference type="GO" id="GO:0070042">
    <property type="term" value="F:rRNA (uridine-N3-)-methyltransferase activity"/>
    <property type="evidence" value="ECO:0007669"/>
    <property type="project" value="TreeGrafter"/>
</dbReference>
<dbReference type="CDD" id="cd18084">
    <property type="entry name" value="RsmE-like"/>
    <property type="match status" value="1"/>
</dbReference>
<dbReference type="RefSeq" id="WP_167993002.1">
    <property type="nucleotide sequence ID" value="NZ_JAATJL010000001.1"/>
</dbReference>
<keyword evidence="8 12" id="KW-0808">Transferase</keyword>
<feature type="domain" description="Ribosomal RNA small subunit methyltransferase E PUA-like" evidence="14">
    <location>
        <begin position="24"/>
        <end position="70"/>
    </location>
</feature>
<dbReference type="PIRSF" id="PIRSF015601">
    <property type="entry name" value="MTase_slr0722"/>
    <property type="match status" value="1"/>
</dbReference>
<accession>A0A846RQH6</accession>
<dbReference type="InterPro" id="IPR015947">
    <property type="entry name" value="PUA-like_sf"/>
</dbReference>
<organism evidence="15 16">
    <name type="scientific">Arthrobacter pigmenti</name>
    <dbReference type="NCBI Taxonomy" id="271432"/>
    <lineage>
        <taxon>Bacteria</taxon>
        <taxon>Bacillati</taxon>
        <taxon>Actinomycetota</taxon>
        <taxon>Actinomycetes</taxon>
        <taxon>Micrococcales</taxon>
        <taxon>Micrococcaceae</taxon>
        <taxon>Arthrobacter</taxon>
    </lineage>
</organism>
<evidence type="ECO:0000313" key="16">
    <source>
        <dbReference type="Proteomes" id="UP000547458"/>
    </source>
</evidence>
<evidence type="ECO:0000259" key="13">
    <source>
        <dbReference type="Pfam" id="PF04452"/>
    </source>
</evidence>
<dbReference type="Pfam" id="PF20260">
    <property type="entry name" value="PUA_4"/>
    <property type="match status" value="1"/>
</dbReference>
<feature type="domain" description="Ribosomal RNA small subunit methyltransferase E methyltransferase" evidence="13">
    <location>
        <begin position="82"/>
        <end position="244"/>
    </location>
</feature>
<evidence type="ECO:0000256" key="11">
    <source>
        <dbReference type="ARBA" id="ARBA00047944"/>
    </source>
</evidence>
<comment type="similarity">
    <text evidence="2 12">Belongs to the RNA methyltransferase RsmE family.</text>
</comment>
<dbReference type="Proteomes" id="UP000547458">
    <property type="component" value="Unassembled WGS sequence"/>
</dbReference>
<dbReference type="InterPro" id="IPR006700">
    <property type="entry name" value="RsmE"/>
</dbReference>
<evidence type="ECO:0000259" key="14">
    <source>
        <dbReference type="Pfam" id="PF20260"/>
    </source>
</evidence>
<evidence type="ECO:0000256" key="9">
    <source>
        <dbReference type="ARBA" id="ARBA00022691"/>
    </source>
</evidence>
<evidence type="ECO:0000313" key="15">
    <source>
        <dbReference type="EMBL" id="NJC22417.1"/>
    </source>
</evidence>
<dbReference type="InterPro" id="IPR046886">
    <property type="entry name" value="RsmE_MTase_dom"/>
</dbReference>
<comment type="subcellular location">
    <subcellularLocation>
        <location evidence="1 12">Cytoplasm</location>
    </subcellularLocation>
</comment>
<dbReference type="PANTHER" id="PTHR30027">
    <property type="entry name" value="RIBOSOMAL RNA SMALL SUBUNIT METHYLTRANSFERASE E"/>
    <property type="match status" value="1"/>
</dbReference>
<evidence type="ECO:0000256" key="3">
    <source>
        <dbReference type="ARBA" id="ARBA00012328"/>
    </source>
</evidence>
<dbReference type="Gene3D" id="2.40.240.20">
    <property type="entry name" value="Hypothetical PUA domain-like, domain 1"/>
    <property type="match status" value="1"/>
</dbReference>
<sequence length="251" mass="26121">MTNQAFFGEPAEIASAVVGASFTLTGPEAHHAARVKRVAAGESVDILDGEGCRLSGTVTVASAESVTLTVDSIGRDPLPEHRIVLVQALAKGDRAELAVEAATELGVDAVVPWQADRSIVRWRAEKVLKGKAKWEFLVRAASKQSRRTRVPDVLDVQDGRGLASWLGGIEQAVVLHEGAAQSLAGHWSRSAPTAPGTLAVVVGPEGGVSPEEIELFAAHGAVAVSLGSNILRTSTAGPAAISVLNHLAGRW</sequence>
<dbReference type="SUPFAM" id="SSF75217">
    <property type="entry name" value="alpha/beta knot"/>
    <property type="match status" value="1"/>
</dbReference>
<dbReference type="EC" id="2.1.1.193" evidence="3 12"/>
<keyword evidence="5 12" id="KW-0963">Cytoplasm</keyword>
<protein>
    <recommendedName>
        <fullName evidence="4 12">Ribosomal RNA small subunit methyltransferase E</fullName>
        <ecNumber evidence="3 12">2.1.1.193</ecNumber>
    </recommendedName>
</protein>
<dbReference type="NCBIfam" id="TIGR00046">
    <property type="entry name" value="RsmE family RNA methyltransferase"/>
    <property type="match status" value="1"/>
</dbReference>
<dbReference type="AlphaFoldDB" id="A0A846RQH6"/>
<keyword evidence="6 12" id="KW-0698">rRNA processing</keyword>
<proteinExistence type="inferred from homology"/>
<dbReference type="NCBIfam" id="NF008693">
    <property type="entry name" value="PRK11713.2-3"/>
    <property type="match status" value="1"/>
</dbReference>